<evidence type="ECO:0000313" key="2">
    <source>
        <dbReference type="EMBL" id="EBU2437893.1"/>
    </source>
</evidence>
<proteinExistence type="predicted"/>
<evidence type="ECO:0000259" key="1">
    <source>
        <dbReference type="Pfam" id="PF08808"/>
    </source>
</evidence>
<feature type="domain" description="RES" evidence="1">
    <location>
        <begin position="73"/>
        <end position="230"/>
    </location>
</feature>
<dbReference type="Pfam" id="PF08808">
    <property type="entry name" value="RES"/>
    <property type="match status" value="1"/>
</dbReference>
<comment type="caution">
    <text evidence="2">The sequence shown here is derived from an EMBL/GenBank/DDBJ whole genome shotgun (WGS) entry which is preliminary data.</text>
</comment>
<protein>
    <submittedName>
        <fullName evidence="2">RES domain-containing protein</fullName>
    </submittedName>
</protein>
<accession>A0A5V4LH83</accession>
<dbReference type="InterPro" id="IPR014914">
    <property type="entry name" value="RES_dom"/>
</dbReference>
<dbReference type="EMBL" id="AAHBKJ010000088">
    <property type="protein sequence ID" value="EBU2437893.1"/>
    <property type="molecule type" value="Genomic_DNA"/>
</dbReference>
<dbReference type="AlphaFoldDB" id="A0A5V4LH83"/>
<sequence length="275" mass="30348">MEKNVKVIELSSLDHFRKDLLADSTPKSVEAHLSWYLKSFGGLNFSFGYDRPIIRARICSNADGYGSIGQLLSPPPELTTIGRMNDKGNPMLYASYHIGTALAEVNAKDGDIVQVIQLELPKNAHSGIRCLAIGEIYNAYHGITTISPILSDEVRKLITRLGAKDIRGLMSFLYMDALSAELLNDVLASENNYIYSRTLSRLLLEKHKDIDGIVFPSAKVKGTSNITLRPESILNKAKIVSNVVIGISKIYPYGICDLKVLKQAKGHTLDGDVIW</sequence>
<organism evidence="2">
    <name type="scientific">Salmonella enterica</name>
    <name type="common">Salmonella choleraesuis</name>
    <dbReference type="NCBI Taxonomy" id="28901"/>
    <lineage>
        <taxon>Bacteria</taxon>
        <taxon>Pseudomonadati</taxon>
        <taxon>Pseudomonadota</taxon>
        <taxon>Gammaproteobacteria</taxon>
        <taxon>Enterobacterales</taxon>
        <taxon>Enterobacteriaceae</taxon>
        <taxon>Salmonella</taxon>
    </lineage>
</organism>
<gene>
    <name evidence="2" type="ORF">CRJ19_23515</name>
</gene>
<name>A0A5V4LH83_SALER</name>
<reference evidence="2" key="1">
    <citation type="submission" date="2018-07" db="EMBL/GenBank/DDBJ databases">
        <authorList>
            <consortium name="GenomeTrakr network: Whole genome sequencing for foodborne pathogen traceback"/>
        </authorList>
    </citation>
    <scope>NUCLEOTIDE SEQUENCE</scope>
    <source>
        <strain evidence="2">CFSAN070570</strain>
    </source>
</reference>